<evidence type="ECO:0000313" key="2">
    <source>
        <dbReference type="EMBL" id="GAJ02102.1"/>
    </source>
</evidence>
<accession>X1UEW4</accession>
<dbReference type="InterPro" id="IPR033248">
    <property type="entry name" value="Transketolase_C"/>
</dbReference>
<organism evidence="2">
    <name type="scientific">marine sediment metagenome</name>
    <dbReference type="NCBI Taxonomy" id="412755"/>
    <lineage>
        <taxon>unclassified sequences</taxon>
        <taxon>metagenomes</taxon>
        <taxon>ecological metagenomes</taxon>
    </lineage>
</organism>
<proteinExistence type="predicted"/>
<evidence type="ECO:0000259" key="1">
    <source>
        <dbReference type="Pfam" id="PF02780"/>
    </source>
</evidence>
<dbReference type="Pfam" id="PF02780">
    <property type="entry name" value="Transketolase_C"/>
    <property type="match status" value="1"/>
</dbReference>
<dbReference type="Gene3D" id="3.40.50.920">
    <property type="match status" value="1"/>
</dbReference>
<feature type="non-terminal residue" evidence="2">
    <location>
        <position position="1"/>
    </location>
</feature>
<dbReference type="InterPro" id="IPR009014">
    <property type="entry name" value="Transketo_C/PFOR_II"/>
</dbReference>
<reference evidence="2" key="1">
    <citation type="journal article" date="2014" name="Front. Microbiol.">
        <title>High frequency of phylogenetically diverse reductive dehalogenase-homologous genes in deep subseafloor sedimentary metagenomes.</title>
        <authorList>
            <person name="Kawai M."/>
            <person name="Futagami T."/>
            <person name="Toyoda A."/>
            <person name="Takaki Y."/>
            <person name="Nishi S."/>
            <person name="Hori S."/>
            <person name="Arai W."/>
            <person name="Tsubouchi T."/>
            <person name="Morono Y."/>
            <person name="Uchiyama I."/>
            <person name="Ito T."/>
            <person name="Fujiyama A."/>
            <person name="Inagaki F."/>
            <person name="Takami H."/>
        </authorList>
    </citation>
    <scope>NUCLEOTIDE SEQUENCE</scope>
    <source>
        <strain evidence="2">Expedition CK06-06</strain>
    </source>
</reference>
<name>X1UEW4_9ZZZZ</name>
<feature type="domain" description="Transketolase C-terminal" evidence="1">
    <location>
        <begin position="1"/>
        <end position="80"/>
    </location>
</feature>
<dbReference type="EMBL" id="BARW01016153">
    <property type="protein sequence ID" value="GAJ02102.1"/>
    <property type="molecule type" value="Genomic_DNA"/>
</dbReference>
<comment type="caution">
    <text evidence="2">The sequence shown here is derived from an EMBL/GenBank/DDBJ whole genome shotgun (WGS) entry which is preliminary data.</text>
</comment>
<protein>
    <recommendedName>
        <fullName evidence="1">Transketolase C-terminal domain-containing protein</fullName>
    </recommendedName>
</protein>
<dbReference type="AlphaFoldDB" id="X1UEW4"/>
<dbReference type="SUPFAM" id="SSF52922">
    <property type="entry name" value="TK C-terminal domain-like"/>
    <property type="match status" value="1"/>
</dbReference>
<sequence>DMHTLKPLDEEVVYNMACSTKGIITVEDHQIKNGLGSAVCDFVCENYPTFVKRIGLKNTFAESGDYLLLLKKYKMDIDSIIKEAVNLIEGVSKRV</sequence>
<gene>
    <name evidence="2" type="ORF">S12H4_28192</name>
</gene>